<protein>
    <recommendedName>
        <fullName evidence="4">Glycine zipper domain-containing protein</fullName>
    </recommendedName>
</protein>
<sequence>MTGLCLALFSCNMKTEDQAELEKLRALDSLRNEMNQSASANPDVDFYSPDYEPSEPVAYKPEEKKMSAATKGALIGAGAGAASGAVIDGKKPVRGAVLGGVLGAGAGAATGAIIEKKKREQ</sequence>
<comment type="caution">
    <text evidence="2">The sequence shown here is derived from an EMBL/GenBank/DDBJ whole genome shotgun (WGS) entry which is preliminary data.</text>
</comment>
<accession>A0A0P7BRC1</accession>
<dbReference type="Proteomes" id="UP000050454">
    <property type="component" value="Unassembled WGS sequence"/>
</dbReference>
<feature type="region of interest" description="Disordered" evidence="1">
    <location>
        <begin position="34"/>
        <end position="57"/>
    </location>
</feature>
<organism evidence="2 3">
    <name type="scientific">Jiulongibacter sediminis</name>
    <dbReference type="NCBI Taxonomy" id="1605367"/>
    <lineage>
        <taxon>Bacteria</taxon>
        <taxon>Pseudomonadati</taxon>
        <taxon>Bacteroidota</taxon>
        <taxon>Cytophagia</taxon>
        <taxon>Cytophagales</taxon>
        <taxon>Leadbetterellaceae</taxon>
        <taxon>Jiulongibacter</taxon>
    </lineage>
</organism>
<evidence type="ECO:0000256" key="1">
    <source>
        <dbReference type="SAM" id="MobiDB-lite"/>
    </source>
</evidence>
<dbReference type="AlphaFoldDB" id="A0A0P7BRC1"/>
<name>A0A0P7BRC1_9BACT</name>
<evidence type="ECO:0008006" key="4">
    <source>
        <dbReference type="Google" id="ProtNLM"/>
    </source>
</evidence>
<evidence type="ECO:0000313" key="2">
    <source>
        <dbReference type="EMBL" id="KPM46810.1"/>
    </source>
</evidence>
<evidence type="ECO:0000313" key="3">
    <source>
        <dbReference type="Proteomes" id="UP000050454"/>
    </source>
</evidence>
<keyword evidence="3" id="KW-1185">Reference proteome</keyword>
<gene>
    <name evidence="2" type="ORF">AFM12_18250</name>
</gene>
<reference evidence="2 3" key="1">
    <citation type="submission" date="2015-07" db="EMBL/GenBank/DDBJ databases">
        <title>The draft genome sequence of Leadbetterella sp. JN14-9.</title>
        <authorList>
            <person name="Liu Y."/>
            <person name="Du J."/>
            <person name="Shao Z."/>
        </authorList>
    </citation>
    <scope>NUCLEOTIDE SEQUENCE [LARGE SCALE GENOMIC DNA]</scope>
    <source>
        <strain evidence="2 3">JN14-9</strain>
    </source>
</reference>
<dbReference type="EMBL" id="LGTQ01000015">
    <property type="protein sequence ID" value="KPM46810.1"/>
    <property type="molecule type" value="Genomic_DNA"/>
</dbReference>
<proteinExistence type="predicted"/>